<dbReference type="PANTHER" id="PTHR28526:SF1">
    <property type="entry name" value="ANAPHASE-PROMOTING COMPLEX SUBUNIT 13"/>
    <property type="match status" value="1"/>
</dbReference>
<dbReference type="InterPro" id="IPR008401">
    <property type="entry name" value="Apc13"/>
</dbReference>
<dbReference type="Proteomes" id="UP000095023">
    <property type="component" value="Unassembled WGS sequence"/>
</dbReference>
<evidence type="ECO:0000313" key="8">
    <source>
        <dbReference type="Proteomes" id="UP000095023"/>
    </source>
</evidence>
<dbReference type="AlphaFoldDB" id="A0A1E4TKE2"/>
<name>A0A1E4TKE2_9ASCO</name>
<keyword evidence="8" id="KW-1185">Reference proteome</keyword>
<accession>A0A1E4TKE2</accession>
<protein>
    <submittedName>
        <fullName evidence="7">Uncharacterized protein</fullName>
    </submittedName>
</protein>
<keyword evidence="2" id="KW-0132">Cell division</keyword>
<feature type="region of interest" description="Disordered" evidence="6">
    <location>
        <begin position="88"/>
        <end position="114"/>
    </location>
</feature>
<dbReference type="Pfam" id="PF05839">
    <property type="entry name" value="Apc13p"/>
    <property type="match status" value="1"/>
</dbReference>
<evidence type="ECO:0000256" key="2">
    <source>
        <dbReference type="ARBA" id="ARBA00022618"/>
    </source>
</evidence>
<sequence length="114" mass="12999">MSSVSDSDRSQVHMNYAHLIDSLEDWFTDKLDIEDVEIPPYLHALSTPEDEEEGLIPDQNAITAIFQSQKKIHETPWQDLELRELLESPERTRPGAPVLGTISSFSKTTLRPPR</sequence>
<evidence type="ECO:0000313" key="7">
    <source>
        <dbReference type="EMBL" id="ODV92199.1"/>
    </source>
</evidence>
<evidence type="ECO:0000256" key="1">
    <source>
        <dbReference type="ARBA" id="ARBA00006940"/>
    </source>
</evidence>
<comment type="similarity">
    <text evidence="1">Belongs to the APC13 family.</text>
</comment>
<dbReference type="PANTHER" id="PTHR28526">
    <property type="entry name" value="ANAPHASE-PROMOTING COMPLEX SUBUNIT 13"/>
    <property type="match status" value="1"/>
</dbReference>
<keyword evidence="3" id="KW-0498">Mitosis</keyword>
<evidence type="ECO:0000256" key="6">
    <source>
        <dbReference type="SAM" id="MobiDB-lite"/>
    </source>
</evidence>
<reference evidence="8" key="1">
    <citation type="submission" date="2016-02" db="EMBL/GenBank/DDBJ databases">
        <title>Comparative genomics of biotechnologically important yeasts.</title>
        <authorList>
            <consortium name="DOE Joint Genome Institute"/>
            <person name="Riley R."/>
            <person name="Haridas S."/>
            <person name="Wolfe K.H."/>
            <person name="Lopes M.R."/>
            <person name="Hittinger C.T."/>
            <person name="Goker M."/>
            <person name="Salamov A."/>
            <person name="Wisecaver J."/>
            <person name="Long T.M."/>
            <person name="Aerts A.L."/>
            <person name="Barry K."/>
            <person name="Choi C."/>
            <person name="Clum A."/>
            <person name="Coughlan A.Y."/>
            <person name="Deshpande S."/>
            <person name="Douglass A.P."/>
            <person name="Hanson S.J."/>
            <person name="Klenk H.-P."/>
            <person name="Labutti K."/>
            <person name="Lapidus A."/>
            <person name="Lindquist E."/>
            <person name="Lipzen A."/>
            <person name="Meier-Kolthoff J.P."/>
            <person name="Ohm R.A."/>
            <person name="Otillar R.P."/>
            <person name="Pangilinan J."/>
            <person name="Peng Y."/>
            <person name="Rokas A."/>
            <person name="Rosa C.A."/>
            <person name="Scheuner C."/>
            <person name="Sibirny A.A."/>
            <person name="Slot J.C."/>
            <person name="Stielow J.B."/>
            <person name="Sun H."/>
            <person name="Kurtzman C.P."/>
            <person name="Blackwell M."/>
            <person name="Jeffries T.W."/>
            <person name="Grigoriev I.V."/>
        </authorList>
    </citation>
    <scope>NUCLEOTIDE SEQUENCE [LARGE SCALE GENOMIC DNA]</scope>
    <source>
        <strain evidence="8">NRRL Y-17796</strain>
    </source>
</reference>
<evidence type="ECO:0000256" key="3">
    <source>
        <dbReference type="ARBA" id="ARBA00022776"/>
    </source>
</evidence>
<keyword evidence="5" id="KW-0131">Cell cycle</keyword>
<dbReference type="GO" id="GO:0051301">
    <property type="term" value="P:cell division"/>
    <property type="evidence" value="ECO:0007669"/>
    <property type="project" value="UniProtKB-KW"/>
</dbReference>
<dbReference type="GO" id="GO:0005680">
    <property type="term" value="C:anaphase-promoting complex"/>
    <property type="evidence" value="ECO:0007669"/>
    <property type="project" value="InterPro"/>
</dbReference>
<keyword evidence="4" id="KW-0833">Ubl conjugation pathway</keyword>
<organism evidence="7 8">
    <name type="scientific">Tortispora caseinolytica NRRL Y-17796</name>
    <dbReference type="NCBI Taxonomy" id="767744"/>
    <lineage>
        <taxon>Eukaryota</taxon>
        <taxon>Fungi</taxon>
        <taxon>Dikarya</taxon>
        <taxon>Ascomycota</taxon>
        <taxon>Saccharomycotina</taxon>
        <taxon>Trigonopsidomycetes</taxon>
        <taxon>Trigonopsidales</taxon>
        <taxon>Trigonopsidaceae</taxon>
        <taxon>Tortispora</taxon>
    </lineage>
</organism>
<proteinExistence type="inferred from homology"/>
<dbReference type="EMBL" id="KV453841">
    <property type="protein sequence ID" value="ODV92199.1"/>
    <property type="molecule type" value="Genomic_DNA"/>
</dbReference>
<evidence type="ECO:0000256" key="4">
    <source>
        <dbReference type="ARBA" id="ARBA00022786"/>
    </source>
</evidence>
<evidence type="ECO:0000256" key="5">
    <source>
        <dbReference type="ARBA" id="ARBA00023306"/>
    </source>
</evidence>
<gene>
    <name evidence="7" type="ORF">CANCADRAFT_67144</name>
</gene>
<feature type="compositionally biased region" description="Polar residues" evidence="6">
    <location>
        <begin position="101"/>
        <end position="114"/>
    </location>
</feature>